<evidence type="ECO:0000313" key="3">
    <source>
        <dbReference type="Proteomes" id="UP000634229"/>
    </source>
</evidence>
<sequence>MTAHDAKTGDFARQPIGQFLDALAARVPAPGGGATAALHAAQAAALLSMVARYTTGKKYSDDADLVAGIIDVAEAERAAALRLASEDATAFTAVTGAYGMPRATPQDKERRSTAIAAALAAAAGPPAEVIRVARSLVSLAEALLPVANPNVITDVAAAGEAARAAATTARLNVEINLGGIRDEKVRSDLLGVLEQVDPLTERAAAVERSVRAALT</sequence>
<dbReference type="EMBL" id="JAERRF010000009">
    <property type="protein sequence ID" value="MBL1098367.1"/>
    <property type="molecule type" value="Genomic_DNA"/>
</dbReference>
<organism evidence="2 3">
    <name type="scientific">Streptomyces coffeae</name>
    <dbReference type="NCBI Taxonomy" id="621382"/>
    <lineage>
        <taxon>Bacteria</taxon>
        <taxon>Bacillati</taxon>
        <taxon>Actinomycetota</taxon>
        <taxon>Actinomycetes</taxon>
        <taxon>Kitasatosporales</taxon>
        <taxon>Streptomycetaceae</taxon>
        <taxon>Streptomyces</taxon>
    </lineage>
</organism>
<dbReference type="Proteomes" id="UP000634229">
    <property type="component" value="Unassembled WGS sequence"/>
</dbReference>
<gene>
    <name evidence="2" type="ORF">JK363_17195</name>
</gene>
<evidence type="ECO:0000313" key="2">
    <source>
        <dbReference type="EMBL" id="MBL1098367.1"/>
    </source>
</evidence>
<accession>A0ABS1NE82</accession>
<comment type="caution">
    <text evidence="2">The sequence shown here is derived from an EMBL/GenBank/DDBJ whole genome shotgun (WGS) entry which is preliminary data.</text>
</comment>
<protein>
    <submittedName>
        <fullName evidence="2">Cyclodeaminase/cyclohydrolase family protein</fullName>
    </submittedName>
</protein>
<dbReference type="Pfam" id="PF04961">
    <property type="entry name" value="FTCD_C"/>
    <property type="match status" value="1"/>
</dbReference>
<dbReference type="RefSeq" id="WP_201875788.1">
    <property type="nucleotide sequence ID" value="NZ_JAERRF010000009.1"/>
</dbReference>
<name>A0ABS1NE82_9ACTN</name>
<dbReference type="InterPro" id="IPR007044">
    <property type="entry name" value="Cyclodeamin/CycHdrlase"/>
</dbReference>
<proteinExistence type="predicted"/>
<keyword evidence="3" id="KW-1185">Reference proteome</keyword>
<dbReference type="Gene3D" id="1.20.120.680">
    <property type="entry name" value="Formiminotetrahydrofolate cyclodeaminase monomer, up-and-down helical bundle"/>
    <property type="match status" value="1"/>
</dbReference>
<reference evidence="2 3" key="1">
    <citation type="submission" date="2021-01" db="EMBL/GenBank/DDBJ databases">
        <title>WGS of actinomycetes isolated from Thailand.</title>
        <authorList>
            <person name="Thawai C."/>
        </authorList>
    </citation>
    <scope>NUCLEOTIDE SEQUENCE [LARGE SCALE GENOMIC DNA]</scope>
    <source>
        <strain evidence="2 3">CA1R205</strain>
    </source>
</reference>
<evidence type="ECO:0000259" key="1">
    <source>
        <dbReference type="Pfam" id="PF04961"/>
    </source>
</evidence>
<dbReference type="SUPFAM" id="SSF101262">
    <property type="entry name" value="Methenyltetrahydrofolate cyclohydrolase-like"/>
    <property type="match status" value="1"/>
</dbReference>
<dbReference type="InterPro" id="IPR036178">
    <property type="entry name" value="Formintransfe-cycloase-like_sf"/>
</dbReference>
<feature type="domain" description="Cyclodeaminase/cyclohydrolase" evidence="1">
    <location>
        <begin position="16"/>
        <end position="190"/>
    </location>
</feature>